<protein>
    <submittedName>
        <fullName evidence="4">Predicted RNA-binding protein with KH domains</fullName>
    </submittedName>
</protein>
<evidence type="ECO:0000313" key="4">
    <source>
        <dbReference type="EMBL" id="SIM76504.1"/>
    </source>
</evidence>
<evidence type="ECO:0000313" key="7">
    <source>
        <dbReference type="Proteomes" id="UP000195607"/>
    </source>
</evidence>
<dbReference type="Proteomes" id="UP000195607">
    <property type="component" value="Chromosome I"/>
</dbReference>
<feature type="domain" description="K Homology" evidence="3">
    <location>
        <begin position="91"/>
        <end position="164"/>
    </location>
</feature>
<dbReference type="PROSITE" id="PS50084">
    <property type="entry name" value="KH_TYPE_1"/>
    <property type="match status" value="1"/>
</dbReference>
<reference evidence="4 7" key="1">
    <citation type="submission" date="2016-04" db="EMBL/GenBank/DDBJ databases">
        <authorList>
            <person name="Evans L.H."/>
            <person name="Alamgir A."/>
            <person name="Owens N."/>
            <person name="Weber N.D."/>
            <person name="Virtaneva K."/>
            <person name="Barbian K."/>
            <person name="Babar A."/>
            <person name="Rosenke K."/>
        </authorList>
    </citation>
    <scope>NUCLEOTIDE SEQUENCE [LARGE SCALE GENOMIC DNA]</scope>
    <source>
        <strain evidence="4">S5</strain>
        <strain evidence="7">S5(T) (JCM 30642 \VKM B-2941)</strain>
    </source>
</reference>
<accession>A0A1N5VU31</accession>
<gene>
    <name evidence="5" type="ORF">CPM_1510</name>
    <name evidence="4" type="ORF">CSP5_1516</name>
</gene>
<dbReference type="EMBL" id="LT719092">
    <property type="protein sequence ID" value="SJK85303.1"/>
    <property type="molecule type" value="Genomic_DNA"/>
</dbReference>
<dbReference type="Gene3D" id="3.30.1370.10">
    <property type="entry name" value="K Homology domain, type 1"/>
    <property type="match status" value="2"/>
</dbReference>
<keyword evidence="6" id="KW-1185">Reference proteome</keyword>
<organism evidence="4 7">
    <name type="scientific">Cuniculiplasma divulgatum</name>
    <dbReference type="NCBI Taxonomy" id="1673428"/>
    <lineage>
        <taxon>Archaea</taxon>
        <taxon>Methanobacteriati</taxon>
        <taxon>Thermoplasmatota</taxon>
        <taxon>Thermoplasmata</taxon>
        <taxon>Thermoplasmatales</taxon>
        <taxon>Cuniculiplasmataceae</taxon>
        <taxon>Cuniculiplasma</taxon>
    </lineage>
</organism>
<name>A0A1N5VU31_9ARCH</name>
<dbReference type="Pfam" id="PF22891">
    <property type="entry name" value="KH_PNO1_2nd"/>
    <property type="match status" value="1"/>
</dbReference>
<dbReference type="EMBL" id="LT671858">
    <property type="protein sequence ID" value="SIM76504.1"/>
    <property type="molecule type" value="Genomic_DNA"/>
</dbReference>
<dbReference type="OrthoDB" id="7870at2157"/>
<sequence length="192" mass="21579">MSEESDHIENSISIRIPRDRIGALVGREGKTKKDIEEMSGCILDIDSTDGDILVTAKESTDPLKVNATAEVVKAIGRGFSPERAFYLYSDGFQLVVISLREFARKGSNRINEIKGRIIGRQGKTRQIVEDITDCFVCVYGDTVSLIGDYISMRYALQALQMIIEGKKQRTVYTYLESKAKELKAERIAESFR</sequence>
<dbReference type="Pfam" id="PF00013">
    <property type="entry name" value="KH_1"/>
    <property type="match status" value="1"/>
</dbReference>
<dbReference type="PANTHER" id="PTHR12826:SF13">
    <property type="entry name" value="RNA-BINDING PROTEIN PNO1"/>
    <property type="match status" value="1"/>
</dbReference>
<dbReference type="NCBIfam" id="TIGR03665">
    <property type="entry name" value="arCOG04150"/>
    <property type="match status" value="1"/>
</dbReference>
<evidence type="ECO:0000256" key="2">
    <source>
        <dbReference type="PROSITE-ProRule" id="PRU00117"/>
    </source>
</evidence>
<reference evidence="6" key="3">
    <citation type="submission" date="2016-06" db="EMBL/GenBank/DDBJ databases">
        <authorList>
            <person name="Toshchakov V.S."/>
        </authorList>
    </citation>
    <scope>NUCLEOTIDE SEQUENCE [LARGE SCALE GENOMIC DNA]</scope>
    <source>
        <strain>PM4 (JCM 30641</strain>
        <strain evidence="6">\VKM B-2940)</strain>
    </source>
</reference>
<dbReference type="InterPro" id="IPR019964">
    <property type="entry name" value="KH_domain_protein_archaea"/>
</dbReference>
<evidence type="ECO:0000256" key="1">
    <source>
        <dbReference type="ARBA" id="ARBA00022884"/>
    </source>
</evidence>
<reference evidence="5" key="2">
    <citation type="submission" date="2016-06" db="EMBL/GenBank/DDBJ databases">
        <authorList>
            <person name="Olsen C.W."/>
            <person name="Carey S."/>
            <person name="Hinshaw L."/>
            <person name="Karasin A.I."/>
        </authorList>
    </citation>
    <scope>NUCLEOTIDE SEQUENCE [LARGE SCALE GENOMIC DNA]</scope>
    <source>
        <strain evidence="5">PM4</strain>
    </source>
</reference>
<dbReference type="AlphaFoldDB" id="A0A1N5VU31"/>
<feature type="domain" description="K Homology" evidence="3">
    <location>
        <begin position="8"/>
        <end position="77"/>
    </location>
</feature>
<dbReference type="KEGG" id="cdiv:CPM_1510"/>
<evidence type="ECO:0000313" key="6">
    <source>
        <dbReference type="Proteomes" id="UP000187822"/>
    </source>
</evidence>
<dbReference type="InterPro" id="IPR004087">
    <property type="entry name" value="KH_dom"/>
</dbReference>
<dbReference type="InterPro" id="IPR004088">
    <property type="entry name" value="KH_dom_type_1"/>
</dbReference>
<dbReference type="SUPFAM" id="SSF54791">
    <property type="entry name" value="Eukaryotic type KH-domain (KH-domain type I)"/>
    <property type="match status" value="2"/>
</dbReference>
<keyword evidence="1 2" id="KW-0694">RNA-binding</keyword>
<dbReference type="GO" id="GO:0003723">
    <property type="term" value="F:RNA binding"/>
    <property type="evidence" value="ECO:0007669"/>
    <property type="project" value="UniProtKB-UniRule"/>
</dbReference>
<dbReference type="GeneID" id="41588758"/>
<dbReference type="SMART" id="SM00322">
    <property type="entry name" value="KH"/>
    <property type="match status" value="2"/>
</dbReference>
<evidence type="ECO:0000313" key="5">
    <source>
        <dbReference type="EMBL" id="SJK85303.1"/>
    </source>
</evidence>
<dbReference type="InterPro" id="IPR055211">
    <property type="entry name" value="KH_PNO1_2nd"/>
</dbReference>
<dbReference type="Proteomes" id="UP000187822">
    <property type="component" value="Chromosome I"/>
</dbReference>
<evidence type="ECO:0000259" key="3">
    <source>
        <dbReference type="SMART" id="SM00322"/>
    </source>
</evidence>
<dbReference type="InterPro" id="IPR036612">
    <property type="entry name" value="KH_dom_type_1_sf"/>
</dbReference>
<dbReference type="STRING" id="1673428.CPM_1510"/>
<dbReference type="RefSeq" id="WP_021790111.1">
    <property type="nucleotide sequence ID" value="NZ_LT671858.1"/>
</dbReference>
<dbReference type="PANTHER" id="PTHR12826">
    <property type="entry name" value="RIBONUCLEASE Y"/>
    <property type="match status" value="1"/>
</dbReference>
<proteinExistence type="predicted"/>